<keyword evidence="2" id="KW-1185">Reference proteome</keyword>
<organism evidence="1 2">
    <name type="scientific">Gigaspora rosea</name>
    <dbReference type="NCBI Taxonomy" id="44941"/>
    <lineage>
        <taxon>Eukaryota</taxon>
        <taxon>Fungi</taxon>
        <taxon>Fungi incertae sedis</taxon>
        <taxon>Mucoromycota</taxon>
        <taxon>Glomeromycotina</taxon>
        <taxon>Glomeromycetes</taxon>
        <taxon>Diversisporales</taxon>
        <taxon>Gigasporaceae</taxon>
        <taxon>Gigaspora</taxon>
    </lineage>
</organism>
<dbReference type="EMBL" id="QKWP01005348">
    <property type="protein sequence ID" value="RIB00090.1"/>
    <property type="molecule type" value="Genomic_DNA"/>
</dbReference>
<reference evidence="1 2" key="1">
    <citation type="submission" date="2018-06" db="EMBL/GenBank/DDBJ databases">
        <title>Comparative genomics reveals the genomic features of Rhizophagus irregularis, R. cerebriforme, R. diaphanum and Gigaspora rosea, and their symbiotic lifestyle signature.</title>
        <authorList>
            <person name="Morin E."/>
            <person name="San Clemente H."/>
            <person name="Chen E.C.H."/>
            <person name="De La Providencia I."/>
            <person name="Hainaut M."/>
            <person name="Kuo A."/>
            <person name="Kohler A."/>
            <person name="Murat C."/>
            <person name="Tang N."/>
            <person name="Roy S."/>
            <person name="Loubradou J."/>
            <person name="Henrissat B."/>
            <person name="Grigoriev I.V."/>
            <person name="Corradi N."/>
            <person name="Roux C."/>
            <person name="Martin F.M."/>
        </authorList>
    </citation>
    <scope>NUCLEOTIDE SEQUENCE [LARGE SCALE GENOMIC DNA]</scope>
    <source>
        <strain evidence="1 2">DAOM 194757</strain>
    </source>
</reference>
<evidence type="ECO:0000313" key="2">
    <source>
        <dbReference type="Proteomes" id="UP000266673"/>
    </source>
</evidence>
<gene>
    <name evidence="1" type="ORF">C2G38_1345907</name>
</gene>
<proteinExistence type="predicted"/>
<sequence>MFMDQLTVSEIKTLNLFNSDSQDNHLLHIIEIFPCLNKNMVKIATLKKKKHFSKTSIDAS</sequence>
<evidence type="ECO:0000313" key="1">
    <source>
        <dbReference type="EMBL" id="RIB00090.1"/>
    </source>
</evidence>
<dbReference type="AlphaFoldDB" id="A0A397TRN1"/>
<name>A0A397TRN1_9GLOM</name>
<accession>A0A397TRN1</accession>
<protein>
    <submittedName>
        <fullName evidence="1">Uncharacterized protein</fullName>
    </submittedName>
</protein>
<comment type="caution">
    <text evidence="1">The sequence shown here is derived from an EMBL/GenBank/DDBJ whole genome shotgun (WGS) entry which is preliminary data.</text>
</comment>
<dbReference type="Proteomes" id="UP000266673">
    <property type="component" value="Unassembled WGS sequence"/>
</dbReference>